<feature type="compositionally biased region" description="Basic and acidic residues" evidence="8">
    <location>
        <begin position="282"/>
        <end position="300"/>
    </location>
</feature>
<keyword evidence="5" id="KW-0862">Zinc</keyword>
<feature type="domain" description="Zinc finger PHD-type" evidence="9">
    <location>
        <begin position="72"/>
        <end position="117"/>
    </location>
</feature>
<accession>A0AAV7ZD88</accession>
<feature type="coiled-coil region" evidence="7">
    <location>
        <begin position="185"/>
        <end position="214"/>
    </location>
</feature>
<dbReference type="InterPro" id="IPR011011">
    <property type="entry name" value="Znf_FYVE_PHD"/>
</dbReference>
<dbReference type="Proteomes" id="UP001146793">
    <property type="component" value="Unassembled WGS sequence"/>
</dbReference>
<comment type="subcellular location">
    <subcellularLocation>
        <location evidence="1">Nucleus</location>
    </subcellularLocation>
</comment>
<organism evidence="10 11">
    <name type="scientific">Anaeramoeba flamelloides</name>
    <dbReference type="NCBI Taxonomy" id="1746091"/>
    <lineage>
        <taxon>Eukaryota</taxon>
        <taxon>Metamonada</taxon>
        <taxon>Anaeramoebidae</taxon>
        <taxon>Anaeramoeba</taxon>
    </lineage>
</organism>
<proteinExistence type="inferred from homology"/>
<keyword evidence="3" id="KW-0479">Metal-binding</keyword>
<protein>
    <submittedName>
        <fullName evidence="10">Inhibitor of growth protein</fullName>
    </submittedName>
</protein>
<feature type="region of interest" description="Disordered" evidence="8">
    <location>
        <begin position="282"/>
        <end position="318"/>
    </location>
</feature>
<evidence type="ECO:0000256" key="8">
    <source>
        <dbReference type="SAM" id="MobiDB-lite"/>
    </source>
</evidence>
<gene>
    <name evidence="10" type="ORF">M0812_17716</name>
</gene>
<keyword evidence="7" id="KW-0175">Coiled coil</keyword>
<dbReference type="InterPro" id="IPR038437">
    <property type="entry name" value="GINS_Psf3_sf"/>
</dbReference>
<evidence type="ECO:0000256" key="7">
    <source>
        <dbReference type="SAM" id="Coils"/>
    </source>
</evidence>
<keyword evidence="6" id="KW-0539">Nucleus</keyword>
<dbReference type="Gene3D" id="1.20.58.2050">
    <property type="match status" value="1"/>
</dbReference>
<evidence type="ECO:0000259" key="9">
    <source>
        <dbReference type="SMART" id="SM00249"/>
    </source>
</evidence>
<keyword evidence="4" id="KW-0863">Zinc-finger</keyword>
<dbReference type="SMART" id="SM00249">
    <property type="entry name" value="PHD"/>
    <property type="match status" value="1"/>
</dbReference>
<dbReference type="SUPFAM" id="SSF57903">
    <property type="entry name" value="FYVE/PHD zinc finger"/>
    <property type="match status" value="1"/>
</dbReference>
<dbReference type="GO" id="GO:0005634">
    <property type="term" value="C:nucleus"/>
    <property type="evidence" value="ECO:0007669"/>
    <property type="project" value="UniProtKB-SubCell"/>
</dbReference>
<evidence type="ECO:0000313" key="11">
    <source>
        <dbReference type="Proteomes" id="UP001146793"/>
    </source>
</evidence>
<dbReference type="InterPro" id="IPR001965">
    <property type="entry name" value="Znf_PHD"/>
</dbReference>
<evidence type="ECO:0000256" key="1">
    <source>
        <dbReference type="ARBA" id="ARBA00004123"/>
    </source>
</evidence>
<dbReference type="GO" id="GO:0008270">
    <property type="term" value="F:zinc ion binding"/>
    <property type="evidence" value="ECO:0007669"/>
    <property type="project" value="UniProtKB-KW"/>
</dbReference>
<sequence length="445" mass="53100">MDNYWCTTPLLADESFIQIKVLYEVKYIGFLVSDPKKEDLVSIPNSVVHPLDEQRSSDDEGFEEEGEKEKVYCCGKELEDEDWIHCDYHKCEKSWYHFSCVGITKEPIGKWYCPNCVKILEKKLDLYEKSKTIKTIYNIRKSQSLRVPSWLANQYKGLKLAVFKIPFRFSEKFRDRCRENLVPKLKEKEKEKEKETETKTKTETEKEKELQEKQNFLSLNQKCKYWYYSGTSLANASRNLKLSFDFSLIFSKRILKIMEILQFSKPSNIIPLQVLKSSPIKNEEHSGNVNENEKQKEKDQQVTNNNRKPLNKNLVRSNKRKYEELNGYNNSKNGLREMEEMDLKKRSQTKSTISNNMNNNDDQDINFIESQLKDNLFTRRDSLFGNPKSWQQQQQQQKRNKYFDVFSPTLEEETFMKKLSQLEKDIYSFLKLNQKKYQYWKFGYN</sequence>
<comment type="similarity">
    <text evidence="2">Belongs to the ING family.</text>
</comment>
<evidence type="ECO:0000256" key="2">
    <source>
        <dbReference type="ARBA" id="ARBA00010210"/>
    </source>
</evidence>
<evidence type="ECO:0000256" key="3">
    <source>
        <dbReference type="ARBA" id="ARBA00022723"/>
    </source>
</evidence>
<evidence type="ECO:0000256" key="4">
    <source>
        <dbReference type="ARBA" id="ARBA00022771"/>
    </source>
</evidence>
<dbReference type="Gene3D" id="3.30.40.10">
    <property type="entry name" value="Zinc/RING finger domain, C3HC4 (zinc finger)"/>
    <property type="match status" value="1"/>
</dbReference>
<evidence type="ECO:0000256" key="5">
    <source>
        <dbReference type="ARBA" id="ARBA00022833"/>
    </source>
</evidence>
<dbReference type="EMBL" id="JANTQA010000033">
    <property type="protein sequence ID" value="KAJ3438525.1"/>
    <property type="molecule type" value="Genomic_DNA"/>
</dbReference>
<name>A0AAV7ZD88_9EUKA</name>
<reference evidence="10" key="1">
    <citation type="submission" date="2022-08" db="EMBL/GenBank/DDBJ databases">
        <title>Novel sulphate-reducing endosymbionts in the free-living metamonad Anaeramoeba.</title>
        <authorList>
            <person name="Jerlstrom-Hultqvist J."/>
            <person name="Cepicka I."/>
            <person name="Gallot-Lavallee L."/>
            <person name="Salas-Leiva D."/>
            <person name="Curtis B.A."/>
            <person name="Zahonova K."/>
            <person name="Pipaliya S."/>
            <person name="Dacks J."/>
            <person name="Roger A.J."/>
        </authorList>
    </citation>
    <scope>NUCLEOTIDE SEQUENCE</scope>
    <source>
        <strain evidence="10">Busselton2</strain>
    </source>
</reference>
<dbReference type="InterPro" id="IPR013083">
    <property type="entry name" value="Znf_RING/FYVE/PHD"/>
</dbReference>
<evidence type="ECO:0000313" key="10">
    <source>
        <dbReference type="EMBL" id="KAJ3438525.1"/>
    </source>
</evidence>
<dbReference type="AlphaFoldDB" id="A0AAV7ZD88"/>
<dbReference type="InterPro" id="IPR028651">
    <property type="entry name" value="ING_fam"/>
</dbReference>
<dbReference type="PANTHER" id="PTHR10333">
    <property type="entry name" value="INHIBITOR OF GROWTH PROTEIN"/>
    <property type="match status" value="1"/>
</dbReference>
<comment type="caution">
    <text evidence="10">The sequence shown here is derived from an EMBL/GenBank/DDBJ whole genome shotgun (WGS) entry which is preliminary data.</text>
</comment>
<evidence type="ECO:0000256" key="6">
    <source>
        <dbReference type="ARBA" id="ARBA00023242"/>
    </source>
</evidence>